<dbReference type="AlphaFoldDB" id="A0A7W8YA77"/>
<evidence type="ECO:0000256" key="2">
    <source>
        <dbReference type="ARBA" id="ARBA00022692"/>
    </source>
</evidence>
<feature type="transmembrane region" description="Helical" evidence="7">
    <location>
        <begin position="136"/>
        <end position="155"/>
    </location>
</feature>
<dbReference type="GO" id="GO:0005886">
    <property type="term" value="C:plasma membrane"/>
    <property type="evidence" value="ECO:0007669"/>
    <property type="project" value="UniProtKB-SubCell"/>
</dbReference>
<dbReference type="EC" id="4.2.2.29" evidence="7"/>
<comment type="caution">
    <text evidence="9">The sequence shown here is derived from an EMBL/GenBank/DDBJ whole genome shotgun (WGS) entry which is preliminary data.</text>
</comment>
<evidence type="ECO:0000313" key="10">
    <source>
        <dbReference type="Proteomes" id="UP000523863"/>
    </source>
</evidence>
<dbReference type="Gene3D" id="3.30.1490.480">
    <property type="entry name" value="Endolytic murein transglycosylase"/>
    <property type="match status" value="1"/>
</dbReference>
<dbReference type="GO" id="GO:0009252">
    <property type="term" value="P:peptidoglycan biosynthetic process"/>
    <property type="evidence" value="ECO:0007669"/>
    <property type="project" value="UniProtKB-UniRule"/>
</dbReference>
<dbReference type="InterPro" id="IPR003770">
    <property type="entry name" value="MLTG-like"/>
</dbReference>
<feature type="site" description="Important for catalytic activity" evidence="7">
    <location>
        <position position="349"/>
    </location>
</feature>
<proteinExistence type="inferred from homology"/>
<dbReference type="Proteomes" id="UP000523863">
    <property type="component" value="Unassembled WGS sequence"/>
</dbReference>
<comment type="catalytic activity">
    <reaction evidence="7">
        <text>a peptidoglycan chain = a peptidoglycan chain with N-acetyl-1,6-anhydromuramyl-[peptide] at the reducing end + a peptidoglycan chain with N-acetylglucosamine at the non-reducing end.</text>
        <dbReference type="EC" id="4.2.2.29"/>
    </reaction>
</comment>
<accession>A0A7W8YA77</accession>
<keyword evidence="10" id="KW-1185">Reference proteome</keyword>
<sequence>MSDPNADESQFVSRRERREAERLHRERDAARSGAPEELSDAVVAPLPDDAAEELPHDDEARTELHQVVSSADSEKHPAIEPYIEADERQYPEREDVDHNEGHVLFDKLPPTVVPVPTGTAPTTNIRQQRRKRRNKIMSITFGIFAVALVGVIFLIQSLVAGTQPADYAGPGTGDMTFEVKEGWGPIQISRQLQQEDIVASDKAFLNALEENTSGSSEIHPGTYDLKKQMKASDVVGVLTAVGPKLSYIALNENSRKNEVFQKISEATGVPVEDISAFDTKGTEFGLPATVKTLEGYLHPGEYRFPVDTPIKDMLQQMITATTDELKRIGITDPAQQYRVLTIASILQGEATAKDYPIVAGAIENRLNPNNQETYGLLQLDSTVTYGLGTRSLQFTEEQKKDASNEYNTYVHKGLPPTPIGSPGNSAIDAAAKPQSNEFYYWVTVNIETGETKFAKTYAEHQGYQQQFRDYCAANPDKCK</sequence>
<feature type="compositionally biased region" description="Basic and acidic residues" evidence="8">
    <location>
        <begin position="13"/>
        <end position="30"/>
    </location>
</feature>
<comment type="function">
    <text evidence="7">Functions as a peptidoglycan terminase that cleaves nascent peptidoglycan strands endolytically to terminate their elongation.</text>
</comment>
<gene>
    <name evidence="7" type="primary">mltG</name>
    <name evidence="9" type="ORF">BKA12_000756</name>
</gene>
<keyword evidence="3 7" id="KW-1133">Transmembrane helix</keyword>
<evidence type="ECO:0000256" key="6">
    <source>
        <dbReference type="ARBA" id="ARBA00023316"/>
    </source>
</evidence>
<keyword evidence="4 7" id="KW-0472">Membrane</keyword>
<comment type="similarity">
    <text evidence="7">Belongs to the transglycosylase MltG family.</text>
</comment>
<evidence type="ECO:0000256" key="3">
    <source>
        <dbReference type="ARBA" id="ARBA00022989"/>
    </source>
</evidence>
<dbReference type="PANTHER" id="PTHR30518">
    <property type="entry name" value="ENDOLYTIC MUREIN TRANSGLYCOSYLASE"/>
    <property type="match status" value="1"/>
</dbReference>
<dbReference type="GO" id="GO:0008932">
    <property type="term" value="F:lytic endotransglycosylase activity"/>
    <property type="evidence" value="ECO:0007669"/>
    <property type="project" value="UniProtKB-UniRule"/>
</dbReference>
<organism evidence="9 10">
    <name type="scientific">Neomicrococcus lactis</name>
    <dbReference type="NCBI Taxonomy" id="732241"/>
    <lineage>
        <taxon>Bacteria</taxon>
        <taxon>Bacillati</taxon>
        <taxon>Actinomycetota</taxon>
        <taxon>Actinomycetes</taxon>
        <taxon>Micrococcales</taxon>
        <taxon>Micrococcaceae</taxon>
        <taxon>Neomicrococcus</taxon>
    </lineage>
</organism>
<dbReference type="RefSeq" id="WP_183640785.1">
    <property type="nucleotide sequence ID" value="NZ_JACHBL010000001.1"/>
</dbReference>
<dbReference type="NCBIfam" id="TIGR00247">
    <property type="entry name" value="endolytic transglycosylase MltG"/>
    <property type="match status" value="1"/>
</dbReference>
<evidence type="ECO:0000256" key="4">
    <source>
        <dbReference type="ARBA" id="ARBA00023136"/>
    </source>
</evidence>
<feature type="region of interest" description="Disordered" evidence="8">
    <location>
        <begin position="107"/>
        <end position="126"/>
    </location>
</feature>
<keyword evidence="6 7" id="KW-0961">Cell wall biogenesis/degradation</keyword>
<keyword evidence="5 7" id="KW-0456">Lyase</keyword>
<evidence type="ECO:0000256" key="8">
    <source>
        <dbReference type="SAM" id="MobiDB-lite"/>
    </source>
</evidence>
<dbReference type="EMBL" id="JACHBL010000001">
    <property type="protein sequence ID" value="MBB5597676.1"/>
    <property type="molecule type" value="Genomic_DNA"/>
</dbReference>
<dbReference type="GO" id="GO:0071555">
    <property type="term" value="P:cell wall organization"/>
    <property type="evidence" value="ECO:0007669"/>
    <property type="project" value="UniProtKB-KW"/>
</dbReference>
<protein>
    <recommendedName>
        <fullName evidence="7">Endolytic murein transglycosylase</fullName>
        <ecNumber evidence="7">4.2.2.29</ecNumber>
    </recommendedName>
    <alternativeName>
        <fullName evidence="7">Peptidoglycan lytic transglycosylase</fullName>
    </alternativeName>
    <alternativeName>
        <fullName evidence="7">Peptidoglycan polymerization terminase</fullName>
    </alternativeName>
</protein>
<evidence type="ECO:0000256" key="1">
    <source>
        <dbReference type="ARBA" id="ARBA00022475"/>
    </source>
</evidence>
<feature type="compositionally biased region" description="Low complexity" evidence="8">
    <location>
        <begin position="114"/>
        <end position="126"/>
    </location>
</feature>
<dbReference type="HAMAP" id="MF_02065">
    <property type="entry name" value="MltG"/>
    <property type="match status" value="1"/>
</dbReference>
<keyword evidence="2 7" id="KW-0812">Transmembrane</keyword>
<dbReference type="Pfam" id="PF02618">
    <property type="entry name" value="YceG"/>
    <property type="match status" value="1"/>
</dbReference>
<feature type="region of interest" description="Disordered" evidence="8">
    <location>
        <begin position="1"/>
        <end position="61"/>
    </location>
</feature>
<dbReference type="PANTHER" id="PTHR30518:SF2">
    <property type="entry name" value="ENDOLYTIC MUREIN TRANSGLYCOSYLASE"/>
    <property type="match status" value="1"/>
</dbReference>
<reference evidence="9 10" key="1">
    <citation type="submission" date="2020-08" db="EMBL/GenBank/DDBJ databases">
        <title>Sequencing the genomes of 1000 actinobacteria strains.</title>
        <authorList>
            <person name="Klenk H.-P."/>
        </authorList>
    </citation>
    <scope>NUCLEOTIDE SEQUENCE [LARGE SCALE GENOMIC DNA]</scope>
    <source>
        <strain evidence="9 10">DSM 23694</strain>
    </source>
</reference>
<evidence type="ECO:0000256" key="7">
    <source>
        <dbReference type="HAMAP-Rule" id="MF_02065"/>
    </source>
</evidence>
<name>A0A7W8YA77_9MICC</name>
<evidence type="ECO:0000313" key="9">
    <source>
        <dbReference type="EMBL" id="MBB5597676.1"/>
    </source>
</evidence>
<keyword evidence="1 7" id="KW-1003">Cell membrane</keyword>
<evidence type="ECO:0000256" key="5">
    <source>
        <dbReference type="ARBA" id="ARBA00023239"/>
    </source>
</evidence>
<comment type="subcellular location">
    <subcellularLocation>
        <location evidence="7">Cell membrane</location>
        <topology evidence="7">Single-pass membrane protein</topology>
    </subcellularLocation>
</comment>